<evidence type="ECO:0000256" key="8">
    <source>
        <dbReference type="ARBA" id="ARBA00023004"/>
    </source>
</evidence>
<evidence type="ECO:0000256" key="2">
    <source>
        <dbReference type="ARBA" id="ARBA00022448"/>
    </source>
</evidence>
<gene>
    <name evidence="12" type="ORF">ACFO3G_05190</name>
</gene>
<evidence type="ECO:0000259" key="11">
    <source>
        <dbReference type="PROSITE" id="PS51384"/>
    </source>
</evidence>
<protein>
    <submittedName>
        <fullName evidence="12">Dihydroorotate dehydrogenase electron transfer subunit</fullName>
    </submittedName>
</protein>
<dbReference type="InterPro" id="IPR039261">
    <property type="entry name" value="FNR_nucleotide-bd"/>
</dbReference>
<dbReference type="SUPFAM" id="SSF63380">
    <property type="entry name" value="Riboflavin synthase domain-like"/>
    <property type="match status" value="1"/>
</dbReference>
<dbReference type="Pfam" id="PF10418">
    <property type="entry name" value="DHODB_Fe-S_bind"/>
    <property type="match status" value="1"/>
</dbReference>
<dbReference type="EMBL" id="JBHSGO010000163">
    <property type="protein sequence ID" value="MFC4665993.1"/>
    <property type="molecule type" value="Genomic_DNA"/>
</dbReference>
<dbReference type="PIRSF" id="PIRSF006816">
    <property type="entry name" value="Cyc3_hyd_g"/>
    <property type="match status" value="1"/>
</dbReference>
<dbReference type="RefSeq" id="WP_380078624.1">
    <property type="nucleotide sequence ID" value="NZ_JBHSGO010000163.1"/>
</dbReference>
<keyword evidence="5" id="KW-0479">Metal-binding</keyword>
<keyword evidence="8" id="KW-0408">Iron</keyword>
<evidence type="ECO:0000256" key="6">
    <source>
        <dbReference type="ARBA" id="ARBA00022827"/>
    </source>
</evidence>
<proteinExistence type="inferred from homology"/>
<feature type="domain" description="FAD-binding FR-type" evidence="11">
    <location>
        <begin position="12"/>
        <end position="113"/>
    </location>
</feature>
<keyword evidence="7" id="KW-0249">Electron transport</keyword>
<dbReference type="PROSITE" id="PS51384">
    <property type="entry name" value="FAD_FR"/>
    <property type="match status" value="1"/>
</dbReference>
<evidence type="ECO:0000256" key="3">
    <source>
        <dbReference type="ARBA" id="ARBA00022630"/>
    </source>
</evidence>
<keyword evidence="9" id="KW-0411">Iron-sulfur</keyword>
<sequence length="269" mass="29906">MHLANQKTSQSKYQLSLRVLRNELLCGTYHLIDVVIPSGIDLNIIKPGQFVEVAAPNEHYLLRRPISICDILREERLMRLLIAPVGRGTEQICKVSENENLDIVFPLGNGFSLSDKHSKPLLIGGGVGIAPLLYQAKEIFRLGIKPTVLLGAKEGRFLKLGEVFEPYCNLVICTDDGSLGHKGFVTEAPIWDEFDYTHTYVCGPMPMMKNLAKLLAEKKVVAEFSLENMMACGLGACLCCVEDTKDGHKCVCTEGPVFNLKDLKWLENK</sequence>
<comment type="similarity">
    <text evidence="1">Belongs to the PyrK family.</text>
</comment>
<evidence type="ECO:0000256" key="5">
    <source>
        <dbReference type="ARBA" id="ARBA00022723"/>
    </source>
</evidence>
<dbReference type="InterPro" id="IPR019480">
    <property type="entry name" value="Dihydroorotate_DH_Fe-S-bd"/>
</dbReference>
<comment type="cofactor">
    <cofactor evidence="10">
        <name>[2Fe-2S] cluster</name>
        <dbReference type="ChEBI" id="CHEBI:190135"/>
    </cofactor>
</comment>
<evidence type="ECO:0000256" key="4">
    <source>
        <dbReference type="ARBA" id="ARBA00022714"/>
    </source>
</evidence>
<keyword evidence="13" id="KW-1185">Reference proteome</keyword>
<dbReference type="InterPro" id="IPR017927">
    <property type="entry name" value="FAD-bd_FR_type"/>
</dbReference>
<dbReference type="Gene3D" id="2.10.240.10">
    <property type="entry name" value="Dihydroorotate dehydrogenase, electron transfer subunit"/>
    <property type="match status" value="1"/>
</dbReference>
<evidence type="ECO:0000256" key="1">
    <source>
        <dbReference type="ARBA" id="ARBA00006422"/>
    </source>
</evidence>
<name>A0ABV9K7Y3_9PORP</name>
<keyword evidence="3" id="KW-0285">Flavoprotein</keyword>
<keyword evidence="2" id="KW-0813">Transport</keyword>
<organism evidence="12 13">
    <name type="scientific">Falsiporphyromonas endometrii</name>
    <dbReference type="NCBI Taxonomy" id="1387297"/>
    <lineage>
        <taxon>Bacteria</taxon>
        <taxon>Pseudomonadati</taxon>
        <taxon>Bacteroidota</taxon>
        <taxon>Bacteroidia</taxon>
        <taxon>Bacteroidales</taxon>
        <taxon>Porphyromonadaceae</taxon>
        <taxon>Falsiporphyromonas</taxon>
    </lineage>
</organism>
<keyword evidence="6" id="KW-0274">FAD</keyword>
<dbReference type="PANTHER" id="PTHR43513">
    <property type="entry name" value="DIHYDROOROTATE DEHYDROGENASE B (NAD(+)), ELECTRON TRANSFER SUBUNIT"/>
    <property type="match status" value="1"/>
</dbReference>
<dbReference type="Gene3D" id="3.40.50.80">
    <property type="entry name" value="Nucleotide-binding domain of ferredoxin-NADP reductase (FNR) module"/>
    <property type="match status" value="1"/>
</dbReference>
<dbReference type="SUPFAM" id="SSF52343">
    <property type="entry name" value="Ferredoxin reductase-like, C-terminal NADP-linked domain"/>
    <property type="match status" value="1"/>
</dbReference>
<evidence type="ECO:0000313" key="12">
    <source>
        <dbReference type="EMBL" id="MFC4665993.1"/>
    </source>
</evidence>
<keyword evidence="4" id="KW-0001">2Fe-2S</keyword>
<evidence type="ECO:0000256" key="9">
    <source>
        <dbReference type="ARBA" id="ARBA00023014"/>
    </source>
</evidence>
<dbReference type="Gene3D" id="2.40.30.10">
    <property type="entry name" value="Translation factors"/>
    <property type="match status" value="1"/>
</dbReference>
<dbReference type="PANTHER" id="PTHR43513:SF3">
    <property type="entry name" value="DIHYDROOROTATE DEHYDROGENASE B (NAD(+)), ELECTRON TRANSFER SUBUNIT-RELATED"/>
    <property type="match status" value="1"/>
</dbReference>
<evidence type="ECO:0000256" key="7">
    <source>
        <dbReference type="ARBA" id="ARBA00022982"/>
    </source>
</evidence>
<accession>A0ABV9K7Y3</accession>
<reference evidence="13" key="1">
    <citation type="journal article" date="2019" name="Int. J. Syst. Evol. Microbiol.">
        <title>The Global Catalogue of Microorganisms (GCM) 10K type strain sequencing project: providing services to taxonomists for standard genome sequencing and annotation.</title>
        <authorList>
            <consortium name="The Broad Institute Genomics Platform"/>
            <consortium name="The Broad Institute Genome Sequencing Center for Infectious Disease"/>
            <person name="Wu L."/>
            <person name="Ma J."/>
        </authorList>
    </citation>
    <scope>NUCLEOTIDE SEQUENCE [LARGE SCALE GENOMIC DNA]</scope>
    <source>
        <strain evidence="13">CGMCC 4.7357</strain>
    </source>
</reference>
<dbReference type="CDD" id="cd06218">
    <property type="entry name" value="DHOD_e_trans"/>
    <property type="match status" value="1"/>
</dbReference>
<dbReference type="InterPro" id="IPR017938">
    <property type="entry name" value="Riboflavin_synthase-like_b-brl"/>
</dbReference>
<dbReference type="InterPro" id="IPR012165">
    <property type="entry name" value="Cyt_c3_hydrogenase_gsu"/>
</dbReference>
<dbReference type="Proteomes" id="UP001596020">
    <property type="component" value="Unassembled WGS sequence"/>
</dbReference>
<dbReference type="InterPro" id="IPR050353">
    <property type="entry name" value="PyrK_electron_transfer"/>
</dbReference>
<evidence type="ECO:0000256" key="10">
    <source>
        <dbReference type="ARBA" id="ARBA00034078"/>
    </source>
</evidence>
<evidence type="ECO:0000313" key="13">
    <source>
        <dbReference type="Proteomes" id="UP001596020"/>
    </source>
</evidence>
<dbReference type="InterPro" id="IPR037117">
    <property type="entry name" value="Dihydroorotate_DH_ele_sf"/>
</dbReference>
<comment type="caution">
    <text evidence="12">The sequence shown here is derived from an EMBL/GenBank/DDBJ whole genome shotgun (WGS) entry which is preliminary data.</text>
</comment>